<dbReference type="HOGENOM" id="CLU_1707639_0_0_1"/>
<reference evidence="5" key="2">
    <citation type="submission" date="2012-11" db="EMBL/GenBank/DDBJ databases">
        <authorList>
            <person name="Kuo A."/>
            <person name="Curtis B.A."/>
            <person name="Tanifuji G."/>
            <person name="Burki F."/>
            <person name="Gruber A."/>
            <person name="Irimia M."/>
            <person name="Maruyama S."/>
            <person name="Arias M.C."/>
            <person name="Ball S.G."/>
            <person name="Gile G.H."/>
            <person name="Hirakawa Y."/>
            <person name="Hopkins J.F."/>
            <person name="Rensing S.A."/>
            <person name="Schmutz J."/>
            <person name="Symeonidi A."/>
            <person name="Elias M."/>
            <person name="Eveleigh R.J."/>
            <person name="Herman E.K."/>
            <person name="Klute M.J."/>
            <person name="Nakayama T."/>
            <person name="Obornik M."/>
            <person name="Reyes-Prieto A."/>
            <person name="Armbrust E.V."/>
            <person name="Aves S.J."/>
            <person name="Beiko R.G."/>
            <person name="Coutinho P."/>
            <person name="Dacks J.B."/>
            <person name="Durnford D.G."/>
            <person name="Fast N.M."/>
            <person name="Green B.R."/>
            <person name="Grisdale C."/>
            <person name="Hempe F."/>
            <person name="Henrissat B."/>
            <person name="Hoppner M.P."/>
            <person name="Ishida K.-I."/>
            <person name="Kim E."/>
            <person name="Koreny L."/>
            <person name="Kroth P.G."/>
            <person name="Liu Y."/>
            <person name="Malik S.-B."/>
            <person name="Maier U.G."/>
            <person name="McRose D."/>
            <person name="Mock T."/>
            <person name="Neilson J.A."/>
            <person name="Onodera N.T."/>
            <person name="Poole A.M."/>
            <person name="Pritham E.J."/>
            <person name="Richards T.A."/>
            <person name="Rocap G."/>
            <person name="Roy S.W."/>
            <person name="Sarai C."/>
            <person name="Schaack S."/>
            <person name="Shirato S."/>
            <person name="Slamovits C.H."/>
            <person name="Spencer D.F."/>
            <person name="Suzuki S."/>
            <person name="Worden A.Z."/>
            <person name="Zauner S."/>
            <person name="Barry K."/>
            <person name="Bell C."/>
            <person name="Bharti A.K."/>
            <person name="Crow J.A."/>
            <person name="Grimwood J."/>
            <person name="Kramer R."/>
            <person name="Lindquist E."/>
            <person name="Lucas S."/>
            <person name="Salamov A."/>
            <person name="McFadden G.I."/>
            <person name="Lane C.E."/>
            <person name="Keeling P.J."/>
            <person name="Gray M.W."/>
            <person name="Grigoriev I.V."/>
            <person name="Archibald J.M."/>
        </authorList>
    </citation>
    <scope>NUCLEOTIDE SEQUENCE</scope>
    <source>
        <strain evidence="5">CCMP2712</strain>
    </source>
</reference>
<proteinExistence type="predicted"/>
<dbReference type="GeneID" id="19047020"/>
<dbReference type="EMBL" id="JH993031">
    <property type="protein sequence ID" value="EKX40455.1"/>
    <property type="molecule type" value="Genomic_DNA"/>
</dbReference>
<evidence type="ECO:0000256" key="2">
    <source>
        <dbReference type="SAM" id="SignalP"/>
    </source>
</evidence>
<accession>L1IX73</accession>
<dbReference type="AlphaFoldDB" id="L1IX73"/>
<organism evidence="3">
    <name type="scientific">Guillardia theta (strain CCMP2712)</name>
    <name type="common">Cryptophyte</name>
    <dbReference type="NCBI Taxonomy" id="905079"/>
    <lineage>
        <taxon>Eukaryota</taxon>
        <taxon>Cryptophyceae</taxon>
        <taxon>Pyrenomonadales</taxon>
        <taxon>Geminigeraceae</taxon>
        <taxon>Guillardia</taxon>
    </lineage>
</organism>
<reference evidence="3 5" key="1">
    <citation type="journal article" date="2012" name="Nature">
        <title>Algal genomes reveal evolutionary mosaicism and the fate of nucleomorphs.</title>
        <authorList>
            <consortium name="DOE Joint Genome Institute"/>
            <person name="Curtis B.A."/>
            <person name="Tanifuji G."/>
            <person name="Burki F."/>
            <person name="Gruber A."/>
            <person name="Irimia M."/>
            <person name="Maruyama S."/>
            <person name="Arias M.C."/>
            <person name="Ball S.G."/>
            <person name="Gile G.H."/>
            <person name="Hirakawa Y."/>
            <person name="Hopkins J.F."/>
            <person name="Kuo A."/>
            <person name="Rensing S.A."/>
            <person name="Schmutz J."/>
            <person name="Symeonidi A."/>
            <person name="Elias M."/>
            <person name="Eveleigh R.J."/>
            <person name="Herman E.K."/>
            <person name="Klute M.J."/>
            <person name="Nakayama T."/>
            <person name="Obornik M."/>
            <person name="Reyes-Prieto A."/>
            <person name="Armbrust E.V."/>
            <person name="Aves S.J."/>
            <person name="Beiko R.G."/>
            <person name="Coutinho P."/>
            <person name="Dacks J.B."/>
            <person name="Durnford D.G."/>
            <person name="Fast N.M."/>
            <person name="Green B.R."/>
            <person name="Grisdale C.J."/>
            <person name="Hempel F."/>
            <person name="Henrissat B."/>
            <person name="Hoppner M.P."/>
            <person name="Ishida K."/>
            <person name="Kim E."/>
            <person name="Koreny L."/>
            <person name="Kroth P.G."/>
            <person name="Liu Y."/>
            <person name="Malik S.B."/>
            <person name="Maier U.G."/>
            <person name="McRose D."/>
            <person name="Mock T."/>
            <person name="Neilson J.A."/>
            <person name="Onodera N.T."/>
            <person name="Poole A.M."/>
            <person name="Pritham E.J."/>
            <person name="Richards T.A."/>
            <person name="Rocap G."/>
            <person name="Roy S.W."/>
            <person name="Sarai C."/>
            <person name="Schaack S."/>
            <person name="Shirato S."/>
            <person name="Slamovits C.H."/>
            <person name="Spencer D.F."/>
            <person name="Suzuki S."/>
            <person name="Worden A.Z."/>
            <person name="Zauner S."/>
            <person name="Barry K."/>
            <person name="Bell C."/>
            <person name="Bharti A.K."/>
            <person name="Crow J.A."/>
            <person name="Grimwood J."/>
            <person name="Kramer R."/>
            <person name="Lindquist E."/>
            <person name="Lucas S."/>
            <person name="Salamov A."/>
            <person name="McFadden G.I."/>
            <person name="Lane C.E."/>
            <person name="Keeling P.J."/>
            <person name="Gray M.W."/>
            <person name="Grigoriev I.V."/>
            <person name="Archibald J.M."/>
        </authorList>
    </citation>
    <scope>NUCLEOTIDE SEQUENCE</scope>
    <source>
        <strain evidence="3 5">CCMP2712</strain>
    </source>
</reference>
<evidence type="ECO:0000313" key="5">
    <source>
        <dbReference type="Proteomes" id="UP000011087"/>
    </source>
</evidence>
<feature type="chain" id="PRO_5008770559" evidence="2">
    <location>
        <begin position="27"/>
        <end position="154"/>
    </location>
</feature>
<evidence type="ECO:0000313" key="4">
    <source>
        <dbReference type="EnsemblProtists" id="EKX40455"/>
    </source>
</evidence>
<feature type="signal peptide" evidence="2">
    <location>
        <begin position="1"/>
        <end position="26"/>
    </location>
</feature>
<dbReference type="OrthoDB" id="15899at2759"/>
<dbReference type="PaxDb" id="55529-EKX40455"/>
<keyword evidence="2" id="KW-0732">Signal</keyword>
<gene>
    <name evidence="3" type="ORF">GUITHDRAFT_154131</name>
</gene>
<evidence type="ECO:0000313" key="3">
    <source>
        <dbReference type="EMBL" id="EKX40455.1"/>
    </source>
</evidence>
<feature type="transmembrane region" description="Helical" evidence="1">
    <location>
        <begin position="109"/>
        <end position="132"/>
    </location>
</feature>
<sequence length="154" mass="16612">MRFGPAYLTLLAAILILGDNMRHVLQDTNVWPAGPWPGSSQYVPNCAVRIAMSPPRSCNASTDCGSFDCGGGSYAVGEGSSCFTCYIGEGSFDHTCSTGMESMSCLSTVGLVFLSMTYAGFALFFFATFWNADLVGKLRKIREEWKAIRADDGI</sequence>
<dbReference type="KEGG" id="gtt:GUITHDRAFT_154131"/>
<keyword evidence="1" id="KW-1133">Transmembrane helix</keyword>
<protein>
    <submittedName>
        <fullName evidence="3 4">Uncharacterized protein</fullName>
    </submittedName>
</protein>
<keyword evidence="5" id="KW-1185">Reference proteome</keyword>
<dbReference type="Proteomes" id="UP000011087">
    <property type="component" value="Unassembled WGS sequence"/>
</dbReference>
<dbReference type="EnsemblProtists" id="EKX40455">
    <property type="protein sequence ID" value="EKX40455"/>
    <property type="gene ID" value="GUITHDRAFT_154131"/>
</dbReference>
<evidence type="ECO:0000256" key="1">
    <source>
        <dbReference type="SAM" id="Phobius"/>
    </source>
</evidence>
<keyword evidence="1" id="KW-0472">Membrane</keyword>
<dbReference type="RefSeq" id="XP_005827435.1">
    <property type="nucleotide sequence ID" value="XM_005827378.1"/>
</dbReference>
<reference evidence="4" key="3">
    <citation type="submission" date="2015-06" db="UniProtKB">
        <authorList>
            <consortium name="EnsemblProtists"/>
        </authorList>
    </citation>
    <scope>IDENTIFICATION</scope>
</reference>
<keyword evidence="1" id="KW-0812">Transmembrane</keyword>
<name>L1IX73_GUITC</name>